<dbReference type="RefSeq" id="WP_239156637.1">
    <property type="nucleotide sequence ID" value="NZ_AP023355.1"/>
</dbReference>
<gene>
    <name evidence="6" type="ORF">Athai_02310</name>
</gene>
<reference evidence="6 7" key="1">
    <citation type="submission" date="2020-08" db="EMBL/GenBank/DDBJ databases">
        <title>Whole genome shotgun sequence of Actinocatenispora thailandica NBRC 105041.</title>
        <authorList>
            <person name="Komaki H."/>
            <person name="Tamura T."/>
        </authorList>
    </citation>
    <scope>NUCLEOTIDE SEQUENCE [LARGE SCALE GENOMIC DNA]</scope>
    <source>
        <strain evidence="6 7">NBRC 105041</strain>
    </source>
</reference>
<protein>
    <submittedName>
        <fullName evidence="6">TetR family transcriptional regulator</fullName>
    </submittedName>
</protein>
<organism evidence="6 7">
    <name type="scientific">Actinocatenispora thailandica</name>
    <dbReference type="NCBI Taxonomy" id="227318"/>
    <lineage>
        <taxon>Bacteria</taxon>
        <taxon>Bacillati</taxon>
        <taxon>Actinomycetota</taxon>
        <taxon>Actinomycetes</taxon>
        <taxon>Micromonosporales</taxon>
        <taxon>Micromonosporaceae</taxon>
        <taxon>Actinocatenispora</taxon>
    </lineage>
</organism>
<evidence type="ECO:0000313" key="7">
    <source>
        <dbReference type="Proteomes" id="UP000611640"/>
    </source>
</evidence>
<evidence type="ECO:0000256" key="4">
    <source>
        <dbReference type="PROSITE-ProRule" id="PRU00335"/>
    </source>
</evidence>
<dbReference type="PRINTS" id="PR00455">
    <property type="entry name" value="HTHTETR"/>
</dbReference>
<dbReference type="InterPro" id="IPR001647">
    <property type="entry name" value="HTH_TetR"/>
</dbReference>
<keyword evidence="3" id="KW-0804">Transcription</keyword>
<dbReference type="InterPro" id="IPR009057">
    <property type="entry name" value="Homeodomain-like_sf"/>
</dbReference>
<keyword evidence="1" id="KW-0805">Transcription regulation</keyword>
<feature type="domain" description="HTH tetR-type" evidence="5">
    <location>
        <begin position="7"/>
        <end position="66"/>
    </location>
</feature>
<feature type="DNA-binding region" description="H-T-H motif" evidence="4">
    <location>
        <begin position="29"/>
        <end position="48"/>
    </location>
</feature>
<evidence type="ECO:0000256" key="3">
    <source>
        <dbReference type="ARBA" id="ARBA00023163"/>
    </source>
</evidence>
<dbReference type="KEGG" id="atl:Athai_02310"/>
<evidence type="ECO:0000256" key="2">
    <source>
        <dbReference type="ARBA" id="ARBA00023125"/>
    </source>
</evidence>
<dbReference type="SUPFAM" id="SSF46689">
    <property type="entry name" value="Homeodomain-like"/>
    <property type="match status" value="1"/>
</dbReference>
<keyword evidence="2 4" id="KW-0238">DNA-binding</keyword>
<keyword evidence="7" id="KW-1185">Reference proteome</keyword>
<evidence type="ECO:0000259" key="5">
    <source>
        <dbReference type="PROSITE" id="PS50977"/>
    </source>
</evidence>
<evidence type="ECO:0000256" key="1">
    <source>
        <dbReference type="ARBA" id="ARBA00023015"/>
    </source>
</evidence>
<proteinExistence type="predicted"/>
<accession>A0A7R7DJB4</accession>
<dbReference type="PROSITE" id="PS50977">
    <property type="entry name" value="HTH_TETR_2"/>
    <property type="match status" value="1"/>
</dbReference>
<evidence type="ECO:0000313" key="6">
    <source>
        <dbReference type="EMBL" id="BCJ32728.1"/>
    </source>
</evidence>
<dbReference type="PANTHER" id="PTHR47506">
    <property type="entry name" value="TRANSCRIPTIONAL REGULATORY PROTEIN"/>
    <property type="match status" value="1"/>
</dbReference>
<dbReference type="Pfam" id="PF00440">
    <property type="entry name" value="TetR_N"/>
    <property type="match status" value="1"/>
</dbReference>
<dbReference type="SUPFAM" id="SSF48498">
    <property type="entry name" value="Tetracyclin repressor-like, C-terminal domain"/>
    <property type="match status" value="1"/>
</dbReference>
<dbReference type="EMBL" id="AP023355">
    <property type="protein sequence ID" value="BCJ32728.1"/>
    <property type="molecule type" value="Genomic_DNA"/>
</dbReference>
<dbReference type="PANTHER" id="PTHR47506:SF1">
    <property type="entry name" value="HTH-TYPE TRANSCRIPTIONAL REGULATOR YJDC"/>
    <property type="match status" value="1"/>
</dbReference>
<dbReference type="Gene3D" id="1.10.357.10">
    <property type="entry name" value="Tetracycline Repressor, domain 2"/>
    <property type="match status" value="1"/>
</dbReference>
<name>A0A7R7DJB4_9ACTN</name>
<dbReference type="AlphaFoldDB" id="A0A7R7DJB4"/>
<sequence length="186" mass="20391">MKARQDSGPRERLLTAAQRLTYEHGPTVGVDALLTEANVARRSLYEHFGGKDGLIAEMLRRSADEDIQRYRAVLDGAGDDPRARLLAVFDELDAIVTRPGFRGCRYLGADLALPAEAHPAHAVTGDYRERIHALLEHELVRLRHPDPGAAADQLQLLIEGTLATGAARPGTHPGRIARQLAERILD</sequence>
<dbReference type="InterPro" id="IPR036271">
    <property type="entry name" value="Tet_transcr_reg_TetR-rel_C_sf"/>
</dbReference>
<dbReference type="GO" id="GO:0003677">
    <property type="term" value="F:DNA binding"/>
    <property type="evidence" value="ECO:0007669"/>
    <property type="project" value="UniProtKB-UniRule"/>
</dbReference>
<dbReference type="Proteomes" id="UP000611640">
    <property type="component" value="Chromosome"/>
</dbReference>